<dbReference type="EMBL" id="CP011507">
    <property type="protein sequence ID" value="AKS08961.1"/>
    <property type="molecule type" value="Genomic_DNA"/>
</dbReference>
<evidence type="ECO:0000313" key="1">
    <source>
        <dbReference type="EMBL" id="AKS08961.1"/>
    </source>
</evidence>
<dbReference type="AlphaFoldDB" id="A0A0H5AD68"/>
<name>A0A0H5AD68_9PSED</name>
<dbReference type="Gene3D" id="2.30.320.10">
    <property type="entry name" value="YwqG-like"/>
    <property type="match status" value="1"/>
</dbReference>
<evidence type="ECO:0008006" key="3">
    <source>
        <dbReference type="Google" id="ProtNLM"/>
    </source>
</evidence>
<sequence length="231" mass="25883">MDIQEIKQRLARPALKLIAGGFRPAGTDEESWLGDVFLFRPDEGIPTNKAGEQLLPYAQFYLPALPFNSPALAGVRVLTLFISNPFPEHFEPMGDNWVIRAYGPDDVLVRKTLTAAGAFLKPFPLRAEVVPEDYPLWDGGGVPAELEDEILQLERAGVIQSYYDLVTHTYEHKLGGYPSFCQSGVDPGEGFEFVFQISSDAKILLNVVDSGSLMFWKHVETGEWALYYDFY</sequence>
<reference evidence="2" key="2">
    <citation type="submission" date="2015-05" db="EMBL/GenBank/DDBJ databases">
        <authorList>
            <person name="Swarnkar M.K."/>
            <person name="Vyas P."/>
            <person name="Rahi P."/>
            <person name="Thakur R."/>
            <person name="Thakur N."/>
            <person name="Singh A.K."/>
            <person name="Gulati A."/>
        </authorList>
    </citation>
    <scope>NUCLEOTIDE SEQUENCE [LARGE SCALE GENOMIC DNA]</scope>
    <source>
        <strain evidence="2">745</strain>
    </source>
</reference>
<protein>
    <recommendedName>
        <fullName evidence="3">DUF1963 domain-containing protein</fullName>
    </recommendedName>
</protein>
<organism evidence="1 2">
    <name type="scientific">Pseudomonas trivialis</name>
    <dbReference type="NCBI Taxonomy" id="200450"/>
    <lineage>
        <taxon>Bacteria</taxon>
        <taxon>Pseudomonadati</taxon>
        <taxon>Pseudomonadota</taxon>
        <taxon>Gammaproteobacteria</taxon>
        <taxon>Pseudomonadales</taxon>
        <taxon>Pseudomonadaceae</taxon>
        <taxon>Pseudomonas</taxon>
    </lineage>
</organism>
<dbReference type="Pfam" id="PF09234">
    <property type="entry name" value="DUF1963"/>
    <property type="match status" value="1"/>
</dbReference>
<dbReference type="InterPro" id="IPR015315">
    <property type="entry name" value="DUF1963"/>
</dbReference>
<reference evidence="1 2" key="1">
    <citation type="journal article" date="2015" name="Genome Announc.">
        <title>Complete Genome Sequence of the Rhizobacterium Pseudomonas trivialis Strain IHBB745 with Multiple Plant Growth-Promoting Activities and Tolerance to Desiccation and Alkalinity.</title>
        <authorList>
            <person name="Gulati A."/>
            <person name="Swarnkar M.K."/>
            <person name="Vyas P."/>
            <person name="Rahi P."/>
            <person name="Thakur R."/>
            <person name="Thakur N."/>
            <person name="Singh A.K."/>
        </authorList>
    </citation>
    <scope>NUCLEOTIDE SEQUENCE [LARGE SCALE GENOMIC DNA]</scope>
    <source>
        <strain evidence="2">745</strain>
    </source>
</reference>
<dbReference type="OrthoDB" id="8792814at2"/>
<proteinExistence type="predicted"/>
<dbReference type="Proteomes" id="UP000036608">
    <property type="component" value="Chromosome"/>
</dbReference>
<dbReference type="PATRIC" id="fig|200450.3.peg.4830"/>
<dbReference type="RefSeq" id="WP_049712294.1">
    <property type="nucleotide sequence ID" value="NZ_CP011507.1"/>
</dbReference>
<gene>
    <name evidence="1" type="ORF">AA957_23460</name>
</gene>
<evidence type="ECO:0000313" key="2">
    <source>
        <dbReference type="Proteomes" id="UP000036608"/>
    </source>
</evidence>
<accession>A0A0H5AD68</accession>
<dbReference type="KEGG" id="ptv:AA957_23460"/>